<evidence type="ECO:0000256" key="6">
    <source>
        <dbReference type="SAM" id="MobiDB-lite"/>
    </source>
</evidence>
<dbReference type="GO" id="GO:0030003">
    <property type="term" value="P:intracellular monoatomic cation homeostasis"/>
    <property type="evidence" value="ECO:0007669"/>
    <property type="project" value="TreeGrafter"/>
</dbReference>
<evidence type="ECO:0000256" key="1">
    <source>
        <dbReference type="ARBA" id="ARBA00004141"/>
    </source>
</evidence>
<feature type="region of interest" description="Disordered" evidence="6">
    <location>
        <begin position="191"/>
        <end position="216"/>
    </location>
</feature>
<evidence type="ECO:0000256" key="2">
    <source>
        <dbReference type="ARBA" id="ARBA00006939"/>
    </source>
</evidence>
<feature type="domain" description="C2H2-type" evidence="7">
    <location>
        <begin position="334"/>
        <end position="358"/>
    </location>
</feature>
<comment type="subcellular location">
    <subcellularLocation>
        <location evidence="1">Membrane</location>
        <topology evidence="1">Multi-pass membrane protein</topology>
    </subcellularLocation>
</comment>
<feature type="region of interest" description="Disordered" evidence="6">
    <location>
        <begin position="239"/>
        <end position="261"/>
    </location>
</feature>
<dbReference type="GO" id="GO:0005385">
    <property type="term" value="F:zinc ion transmembrane transporter activity"/>
    <property type="evidence" value="ECO:0007669"/>
    <property type="project" value="TreeGrafter"/>
</dbReference>
<dbReference type="InterPro" id="IPR050799">
    <property type="entry name" value="ZIP_Transporter"/>
</dbReference>
<sequence length="534" mass="61847">MSPKPTARTSRWDSPQKQKVIDPVEIEVASVAYMIIFGSLANNFVEGMSTGAAFSDGVVRKVSIGIAVFSQQFPQELGTLTILINSGFGFKKIIKRSLRRPHLRRLQWHINLAFCHHMDLPSSPSNDSLGEDASIYNYSFAPLRDPELLLADYANEFFIAAKGKNAKKREEVKKKRSGRLRAKSLVKKPDVFGVEDEESSNEDPKQQSTPREDGPIHLNDCAVLMLNVPARTITRINKSREAQEANDRADVRDKKERVKDSRKVQVSSDQAIFYYFHERKRSDILDAIFDAETRQEYVNKVKEVRCERPSIMRMYAHWRRIELMKTIKKGMEIWKCQVCKEEKKAKGALMLLTHIGTHEGISYACIVEGCGSFLKLCSFRDHLRKTHGVRVDQLEQQQYHKLRLMEKSFYIEARTKMNNYFPPEAFLRFDRNVSKKAQFEDPNCRECGLVVSSITTRRSHVAQHLKLSYKCVVDGCDIRTDATNMGRHLRWRHSKKVAQLTAEELFERKRIRTDFHNVMQTELSKFFPYREDID</sequence>
<organism evidence="8 9">
    <name type="scientific">Steinernema hermaphroditum</name>
    <dbReference type="NCBI Taxonomy" id="289476"/>
    <lineage>
        <taxon>Eukaryota</taxon>
        <taxon>Metazoa</taxon>
        <taxon>Ecdysozoa</taxon>
        <taxon>Nematoda</taxon>
        <taxon>Chromadorea</taxon>
        <taxon>Rhabditida</taxon>
        <taxon>Tylenchina</taxon>
        <taxon>Panagrolaimomorpha</taxon>
        <taxon>Strongyloidoidea</taxon>
        <taxon>Steinernematidae</taxon>
        <taxon>Steinernema</taxon>
    </lineage>
</organism>
<evidence type="ECO:0000313" key="8">
    <source>
        <dbReference type="EMBL" id="KAK0398802.1"/>
    </source>
</evidence>
<evidence type="ECO:0000259" key="7">
    <source>
        <dbReference type="SMART" id="SM00355"/>
    </source>
</evidence>
<dbReference type="GO" id="GO:0140410">
    <property type="term" value="F:monoatomic cation:bicarbonate symporter activity"/>
    <property type="evidence" value="ECO:0007669"/>
    <property type="project" value="TreeGrafter"/>
</dbReference>
<evidence type="ECO:0000256" key="3">
    <source>
        <dbReference type="ARBA" id="ARBA00022692"/>
    </source>
</evidence>
<reference evidence="8" key="1">
    <citation type="submission" date="2023-06" db="EMBL/GenBank/DDBJ databases">
        <title>Genomic analysis of the entomopathogenic nematode Steinernema hermaphroditum.</title>
        <authorList>
            <person name="Schwarz E.M."/>
            <person name="Heppert J.K."/>
            <person name="Baniya A."/>
            <person name="Schwartz H.T."/>
            <person name="Tan C.-H."/>
            <person name="Antoshechkin I."/>
            <person name="Sternberg P.W."/>
            <person name="Goodrich-Blair H."/>
            <person name="Dillman A.R."/>
        </authorList>
    </citation>
    <scope>NUCLEOTIDE SEQUENCE</scope>
    <source>
        <strain evidence="8">PS9179</strain>
        <tissue evidence="8">Whole animal</tissue>
    </source>
</reference>
<protein>
    <recommendedName>
        <fullName evidence="7">C2H2-type domain-containing protein</fullName>
    </recommendedName>
</protein>
<name>A0AA39H6L6_9BILA</name>
<dbReference type="InterPro" id="IPR013087">
    <property type="entry name" value="Znf_C2H2_type"/>
</dbReference>
<feature type="compositionally biased region" description="Basic and acidic residues" evidence="6">
    <location>
        <begin position="202"/>
        <end position="215"/>
    </location>
</feature>
<accession>A0AA39H6L6</accession>
<feature type="domain" description="C2H2-type" evidence="7">
    <location>
        <begin position="469"/>
        <end position="493"/>
    </location>
</feature>
<feature type="domain" description="C2H2-type" evidence="7">
    <location>
        <begin position="363"/>
        <end position="387"/>
    </location>
</feature>
<dbReference type="PANTHER" id="PTHR12191:SF32">
    <property type="entry name" value="ZRT (ZRT), IRT- (IRT-) LIKE PROTEIN TRANSPORTER"/>
    <property type="match status" value="1"/>
</dbReference>
<dbReference type="InterPro" id="IPR003689">
    <property type="entry name" value="ZIP"/>
</dbReference>
<evidence type="ECO:0000313" key="9">
    <source>
        <dbReference type="Proteomes" id="UP001175271"/>
    </source>
</evidence>
<dbReference type="GO" id="GO:0071578">
    <property type="term" value="P:zinc ion import across plasma membrane"/>
    <property type="evidence" value="ECO:0007669"/>
    <property type="project" value="TreeGrafter"/>
</dbReference>
<dbReference type="AlphaFoldDB" id="A0AA39H6L6"/>
<comment type="similarity">
    <text evidence="2">Belongs to the ZIP transporter (TC 2.A.5) family.</text>
</comment>
<evidence type="ECO:0000256" key="5">
    <source>
        <dbReference type="ARBA" id="ARBA00023136"/>
    </source>
</evidence>
<evidence type="ECO:0000256" key="4">
    <source>
        <dbReference type="ARBA" id="ARBA00022989"/>
    </source>
</evidence>
<keyword evidence="3" id="KW-0812">Transmembrane</keyword>
<dbReference type="Proteomes" id="UP001175271">
    <property type="component" value="Unassembled WGS sequence"/>
</dbReference>
<comment type="caution">
    <text evidence="8">The sequence shown here is derived from an EMBL/GenBank/DDBJ whole genome shotgun (WGS) entry which is preliminary data.</text>
</comment>
<keyword evidence="5" id="KW-0472">Membrane</keyword>
<gene>
    <name evidence="8" type="ORF">QR680_002761</name>
</gene>
<keyword evidence="9" id="KW-1185">Reference proteome</keyword>
<dbReference type="SMART" id="SM00355">
    <property type="entry name" value="ZnF_C2H2"/>
    <property type="match status" value="4"/>
</dbReference>
<keyword evidence="4" id="KW-1133">Transmembrane helix</keyword>
<dbReference type="Pfam" id="PF02535">
    <property type="entry name" value="Zip"/>
    <property type="match status" value="1"/>
</dbReference>
<dbReference type="GO" id="GO:0005886">
    <property type="term" value="C:plasma membrane"/>
    <property type="evidence" value="ECO:0007669"/>
    <property type="project" value="TreeGrafter"/>
</dbReference>
<dbReference type="EMBL" id="JAUCMV010000005">
    <property type="protein sequence ID" value="KAK0398802.1"/>
    <property type="molecule type" value="Genomic_DNA"/>
</dbReference>
<feature type="domain" description="C2H2-type" evidence="7">
    <location>
        <begin position="442"/>
        <end position="464"/>
    </location>
</feature>
<dbReference type="PANTHER" id="PTHR12191">
    <property type="entry name" value="SOLUTE CARRIER FAMILY 39"/>
    <property type="match status" value="1"/>
</dbReference>
<proteinExistence type="inferred from homology"/>